<evidence type="ECO:0000256" key="3">
    <source>
        <dbReference type="ARBA" id="ARBA00004496"/>
    </source>
</evidence>
<proteinExistence type="predicted"/>
<reference evidence="14" key="1">
    <citation type="submission" date="2015-04" db="EMBL/GenBank/DDBJ databases">
        <title>The genome sequence of the plant pathogenic Rhizarian Plasmodiophora brassicae reveals insights in its biotrophic life cycle and the origin of chitin synthesis.</title>
        <authorList>
            <person name="Schwelm A."/>
            <person name="Fogelqvist J."/>
            <person name="Knaust A."/>
            <person name="Julke S."/>
            <person name="Lilja T."/>
            <person name="Dhandapani V."/>
            <person name="Bonilla-Rosso G."/>
            <person name="Karlsson M."/>
            <person name="Shevchenko A."/>
            <person name="Choi S.R."/>
            <person name="Kim H.G."/>
            <person name="Park J.Y."/>
            <person name="Lim Y.P."/>
            <person name="Ludwig-Muller J."/>
            <person name="Dixelius C."/>
        </authorList>
    </citation>
    <scope>NUCLEOTIDE SEQUENCE</scope>
    <source>
        <tissue evidence="14">Potato root galls</tissue>
    </source>
</reference>
<evidence type="ECO:0000256" key="4">
    <source>
        <dbReference type="ARBA" id="ARBA00012772"/>
    </source>
</evidence>
<keyword evidence="5" id="KW-0963">Cytoplasm</keyword>
<evidence type="ECO:0000256" key="8">
    <source>
        <dbReference type="ARBA" id="ARBA00022857"/>
    </source>
</evidence>
<dbReference type="GO" id="GO:0050660">
    <property type="term" value="F:flavin adenine dinucleotide binding"/>
    <property type="evidence" value="ECO:0007669"/>
    <property type="project" value="TreeGrafter"/>
</dbReference>
<keyword evidence="7" id="KW-0274">FAD</keyword>
<evidence type="ECO:0000256" key="7">
    <source>
        <dbReference type="ARBA" id="ARBA00022827"/>
    </source>
</evidence>
<feature type="domain" description="FAD/NAD(P)-binding" evidence="13">
    <location>
        <begin position="13"/>
        <end position="341"/>
    </location>
</feature>
<dbReference type="PRINTS" id="PR00411">
    <property type="entry name" value="PNDRDTASEI"/>
</dbReference>
<dbReference type="SUPFAM" id="SSF55424">
    <property type="entry name" value="FAD/NAD-linked reductases, dimerisation (C-terminal) domain"/>
    <property type="match status" value="1"/>
</dbReference>
<dbReference type="InterPro" id="IPR050151">
    <property type="entry name" value="Class-I_Pyr_Nuc-Dis_Oxidored"/>
</dbReference>
<name>A0A0H5QVW3_9EUKA</name>
<comment type="function">
    <text evidence="2">Conversion of NADPH, generated by peripheral catabolic pathways, to NADH, which can enter the respiratory chain for energy generation.</text>
</comment>
<dbReference type="InterPro" id="IPR004099">
    <property type="entry name" value="Pyr_nucl-diS_OxRdtase_dimer"/>
</dbReference>
<dbReference type="PANTHER" id="PTHR22912">
    <property type="entry name" value="DISULFIDE OXIDOREDUCTASE"/>
    <property type="match status" value="1"/>
</dbReference>
<dbReference type="InterPro" id="IPR023753">
    <property type="entry name" value="FAD/NAD-binding_dom"/>
</dbReference>
<dbReference type="AlphaFoldDB" id="A0A0H5QVW3"/>
<evidence type="ECO:0000259" key="12">
    <source>
        <dbReference type="Pfam" id="PF02852"/>
    </source>
</evidence>
<evidence type="ECO:0000256" key="1">
    <source>
        <dbReference type="ARBA" id="ARBA00001974"/>
    </source>
</evidence>
<dbReference type="SUPFAM" id="SSF51905">
    <property type="entry name" value="FAD/NAD(P)-binding domain"/>
    <property type="match status" value="1"/>
</dbReference>
<dbReference type="GO" id="GO:0006103">
    <property type="term" value="P:2-oxoglutarate metabolic process"/>
    <property type="evidence" value="ECO:0007669"/>
    <property type="project" value="TreeGrafter"/>
</dbReference>
<dbReference type="GO" id="GO:0004148">
    <property type="term" value="F:dihydrolipoyl dehydrogenase (NADH) activity"/>
    <property type="evidence" value="ECO:0007669"/>
    <property type="project" value="TreeGrafter"/>
</dbReference>
<dbReference type="Pfam" id="PF02852">
    <property type="entry name" value="Pyr_redox_dim"/>
    <property type="match status" value="1"/>
</dbReference>
<dbReference type="PANTHER" id="PTHR22912:SF93">
    <property type="entry name" value="SOLUBLE PYRIDINE NUCLEOTIDE TRANSHYDROGENASE"/>
    <property type="match status" value="1"/>
</dbReference>
<dbReference type="GO" id="GO:0005829">
    <property type="term" value="C:cytosol"/>
    <property type="evidence" value="ECO:0007669"/>
    <property type="project" value="TreeGrafter"/>
</dbReference>
<evidence type="ECO:0000313" key="14">
    <source>
        <dbReference type="EMBL" id="CRZ05877.1"/>
    </source>
</evidence>
<accession>A0A0H5QVW3</accession>
<sequence>MYRTAMATVANLDAAVIGSGPAGQRAAQYLAERGRQVAIISPPANLGSVKLSLSTGAALPFFTFREAVLHLSGQRQAAFQIDRPAFVQSSNKPLLSRVAIQDRIERVAIWSNETSMARLRASGVRVIHGLASFLDPHTLKVIDNANQAITVKAKSFIIASGSCNDDDDTIPHDERLVINCDSLLRTTNWSIPKRPIMIGANSQGIEYASTLASLVGVAVTVIDRRTEILDDVDSDMRQRLIDDMKLRLTTFKLGCTVSSVVVDREANDVVVTCDDGTILRSDLVIFTGKKVGNTAGLGLQDVLGADSIDKRGFIRVNKDMQTAQPHIYAVGNVIADTGISYRSSQQGMEAACHIVGDCVRIRAQDDELIPHTINSIPLISRVGPTDEALRRAGRPFVSGFADFHELAKGLMLQRKGYMKLSVCPITHKLLAVHTFGTSANELVHIGQVVVANNGTVNTLINNIWNYPSFAEAYRVAAFNALAKCQK</sequence>
<dbReference type="EMBL" id="HACM01005435">
    <property type="protein sequence ID" value="CRZ05877.1"/>
    <property type="molecule type" value="Transcribed_RNA"/>
</dbReference>
<evidence type="ECO:0000256" key="11">
    <source>
        <dbReference type="ARBA" id="ARBA00031183"/>
    </source>
</evidence>
<keyword evidence="9" id="KW-0560">Oxidoreductase</keyword>
<keyword evidence="8" id="KW-0521">NADP</keyword>
<organism evidence="14">
    <name type="scientific">Spongospora subterranea</name>
    <dbReference type="NCBI Taxonomy" id="70186"/>
    <lineage>
        <taxon>Eukaryota</taxon>
        <taxon>Sar</taxon>
        <taxon>Rhizaria</taxon>
        <taxon>Endomyxa</taxon>
        <taxon>Phytomyxea</taxon>
        <taxon>Plasmodiophorida</taxon>
        <taxon>Plasmodiophoridae</taxon>
        <taxon>Spongospora</taxon>
    </lineage>
</organism>
<dbReference type="InterPro" id="IPR036188">
    <property type="entry name" value="FAD/NAD-bd_sf"/>
</dbReference>
<evidence type="ECO:0000256" key="6">
    <source>
        <dbReference type="ARBA" id="ARBA00022630"/>
    </source>
</evidence>
<evidence type="ECO:0000256" key="9">
    <source>
        <dbReference type="ARBA" id="ARBA00023002"/>
    </source>
</evidence>
<evidence type="ECO:0000256" key="2">
    <source>
        <dbReference type="ARBA" id="ARBA00002842"/>
    </source>
</evidence>
<dbReference type="Gene3D" id="3.30.390.30">
    <property type="match status" value="1"/>
</dbReference>
<dbReference type="InterPro" id="IPR016156">
    <property type="entry name" value="FAD/NAD-linked_Rdtase_dimer_sf"/>
</dbReference>
<feature type="domain" description="Pyridine nucleotide-disulphide oxidoreductase dimerisation" evidence="12">
    <location>
        <begin position="369"/>
        <end position="476"/>
    </location>
</feature>
<keyword evidence="6" id="KW-0285">Flavoprotein</keyword>
<comment type="subcellular location">
    <subcellularLocation>
        <location evidence="3">Cytoplasm</location>
    </subcellularLocation>
</comment>
<dbReference type="Pfam" id="PF07992">
    <property type="entry name" value="Pyr_redox_2"/>
    <property type="match status" value="1"/>
</dbReference>
<dbReference type="PRINTS" id="PR00368">
    <property type="entry name" value="FADPNR"/>
</dbReference>
<protein>
    <recommendedName>
        <fullName evidence="4">NAD(P)(+) transhydrogenase (Si-specific)</fullName>
        <ecNumber evidence="4">1.6.1.1</ecNumber>
    </recommendedName>
    <alternativeName>
        <fullName evidence="11">NAD(P)(+) transhydrogenase [B-specific]</fullName>
    </alternativeName>
</protein>
<evidence type="ECO:0000256" key="10">
    <source>
        <dbReference type="ARBA" id="ARBA00023027"/>
    </source>
</evidence>
<evidence type="ECO:0000256" key="5">
    <source>
        <dbReference type="ARBA" id="ARBA00022490"/>
    </source>
</evidence>
<dbReference type="EC" id="1.6.1.1" evidence="4"/>
<dbReference type="Gene3D" id="3.50.50.60">
    <property type="entry name" value="FAD/NAD(P)-binding domain"/>
    <property type="match status" value="2"/>
</dbReference>
<comment type="cofactor">
    <cofactor evidence="1">
        <name>FAD</name>
        <dbReference type="ChEBI" id="CHEBI:57692"/>
    </cofactor>
</comment>
<keyword evidence="10" id="KW-0520">NAD</keyword>
<evidence type="ECO:0000259" key="13">
    <source>
        <dbReference type="Pfam" id="PF07992"/>
    </source>
</evidence>
<dbReference type="GO" id="GO:0003957">
    <property type="term" value="F:NAD(P)+ transhydrogenase (Si-specific) activity"/>
    <property type="evidence" value="ECO:0007669"/>
    <property type="project" value="UniProtKB-EC"/>
</dbReference>